<comment type="caution">
    <text evidence="2">The sequence shown here is derived from an EMBL/GenBank/DDBJ whole genome shotgun (WGS) entry which is preliminary data.</text>
</comment>
<gene>
    <name evidence="2" type="ORF">H7F51_07680</name>
</gene>
<sequence length="441" mass="45605">MTKRLLLALMPLSAAVAAPAGADLTAGMGRAEIGLTADMLPIDGFTAIHDGLMVRVLLFDDGKTRFAITVLDQTAIAADLLAATRETVARLTKTPAANVWVVAAANFAAPHIFMNRPEPGLERYRAAMDAAIASAASRASASLAPARIAWGEGQSTVNVNRNVEMADGWWLGSNDHGVIDRRLGVLRLDRSDGRPIGILANYPVQSSVMDQTGGTGGGKGVTGDLGGNAARRAEALLGGDAVAMFVTGASGDQGPAYTAVRNVYDSQGHMTRVDIGDKGFVLAEMQGERLGAEAVRAARAAAPAAPATLSLASGTVSLPAKRRPPTLAEIKPTRSYEFTVTGKADAPYFIARIGDGVMVGTQVQLDAATGMEIRRRSPFRHTLVLNMVNGGAKYLASAAGYKAITYQAMNSGYAPGGAEALSAAILGELAAMKKSAGAGTK</sequence>
<keyword evidence="1" id="KW-0732">Signal</keyword>
<reference evidence="2 3" key="1">
    <citation type="submission" date="2020-08" db="EMBL/GenBank/DDBJ databases">
        <title>The genome sequence of type strain Novosphingobium flavum NBRC 111647.</title>
        <authorList>
            <person name="Liu Y."/>
        </authorList>
    </citation>
    <scope>NUCLEOTIDE SEQUENCE [LARGE SCALE GENOMIC DNA]</scope>
    <source>
        <strain evidence="2 3">NBRC 111647</strain>
    </source>
</reference>
<accession>A0A7X1KLB1</accession>
<dbReference type="EMBL" id="JACLAW010000005">
    <property type="protein sequence ID" value="MBC2665397.1"/>
    <property type="molecule type" value="Genomic_DNA"/>
</dbReference>
<dbReference type="RefSeq" id="WP_185663662.1">
    <property type="nucleotide sequence ID" value="NZ_JACLAW010000005.1"/>
</dbReference>
<evidence type="ECO:0000256" key="1">
    <source>
        <dbReference type="SAM" id="SignalP"/>
    </source>
</evidence>
<name>A0A7X1KLB1_9SPHN</name>
<feature type="chain" id="PRO_5031540282" evidence="1">
    <location>
        <begin position="23"/>
        <end position="441"/>
    </location>
</feature>
<dbReference type="Proteomes" id="UP000566813">
    <property type="component" value="Unassembled WGS sequence"/>
</dbReference>
<evidence type="ECO:0000313" key="2">
    <source>
        <dbReference type="EMBL" id="MBC2665397.1"/>
    </source>
</evidence>
<dbReference type="AlphaFoldDB" id="A0A7X1KLB1"/>
<proteinExistence type="predicted"/>
<protein>
    <submittedName>
        <fullName evidence="2">Uncharacterized protein</fullName>
    </submittedName>
</protein>
<keyword evidence="3" id="KW-1185">Reference proteome</keyword>
<organism evidence="2 3">
    <name type="scientific">Novosphingobium flavum</name>
    <dbReference type="NCBI Taxonomy" id="1778672"/>
    <lineage>
        <taxon>Bacteria</taxon>
        <taxon>Pseudomonadati</taxon>
        <taxon>Pseudomonadota</taxon>
        <taxon>Alphaproteobacteria</taxon>
        <taxon>Sphingomonadales</taxon>
        <taxon>Sphingomonadaceae</taxon>
        <taxon>Novosphingobium</taxon>
    </lineage>
</organism>
<evidence type="ECO:0000313" key="3">
    <source>
        <dbReference type="Proteomes" id="UP000566813"/>
    </source>
</evidence>
<feature type="signal peptide" evidence="1">
    <location>
        <begin position="1"/>
        <end position="22"/>
    </location>
</feature>